<keyword evidence="2" id="KW-0255">Endonuclease</keyword>
<evidence type="ECO:0000259" key="1">
    <source>
        <dbReference type="Pfam" id="PF01844"/>
    </source>
</evidence>
<dbReference type="InterPro" id="IPR002711">
    <property type="entry name" value="HNH"/>
</dbReference>
<dbReference type="Proteomes" id="UP000095768">
    <property type="component" value="Unassembled WGS sequence"/>
</dbReference>
<dbReference type="EMBL" id="FMPG01000008">
    <property type="protein sequence ID" value="SCT12397.1"/>
    <property type="molecule type" value="Genomic_DNA"/>
</dbReference>
<evidence type="ECO:0000313" key="5">
    <source>
        <dbReference type="Proteomes" id="UP000095768"/>
    </source>
</evidence>
<name>A0A1D4NNT9_9STAP</name>
<dbReference type="Proteomes" id="UP000095412">
    <property type="component" value="Unassembled WGS sequence"/>
</dbReference>
<dbReference type="Gene3D" id="1.10.30.50">
    <property type="match status" value="1"/>
</dbReference>
<organism evidence="2 5">
    <name type="scientific">Staphylococcus caeli</name>
    <dbReference type="NCBI Taxonomy" id="2201815"/>
    <lineage>
        <taxon>Bacteria</taxon>
        <taxon>Bacillati</taxon>
        <taxon>Bacillota</taxon>
        <taxon>Bacilli</taxon>
        <taxon>Bacillales</taxon>
        <taxon>Staphylococcaceae</taxon>
        <taxon>Staphylococcus</taxon>
    </lineage>
</organism>
<dbReference type="OrthoDB" id="9811997at2"/>
<gene>
    <name evidence="2" type="ORF">SAMEA2297795_01822</name>
    <name evidence="3" type="ORF">SAMEA2297796_02538</name>
</gene>
<evidence type="ECO:0000313" key="2">
    <source>
        <dbReference type="EMBL" id="SCT12397.1"/>
    </source>
</evidence>
<dbReference type="RefSeq" id="WP_069996654.1">
    <property type="nucleotide sequence ID" value="NZ_FMPG01000008.1"/>
</dbReference>
<keyword evidence="2" id="KW-0378">Hydrolase</keyword>
<dbReference type="GO" id="GO:0004519">
    <property type="term" value="F:endonuclease activity"/>
    <property type="evidence" value="ECO:0007669"/>
    <property type="project" value="UniProtKB-KW"/>
</dbReference>
<dbReference type="GO" id="GO:0003676">
    <property type="term" value="F:nucleic acid binding"/>
    <property type="evidence" value="ECO:0007669"/>
    <property type="project" value="InterPro"/>
</dbReference>
<dbReference type="EMBL" id="FMPI01000032">
    <property type="protein sequence ID" value="SCT51026.1"/>
    <property type="molecule type" value="Genomic_DNA"/>
</dbReference>
<dbReference type="GO" id="GO:0008270">
    <property type="term" value="F:zinc ion binding"/>
    <property type="evidence" value="ECO:0007669"/>
    <property type="project" value="InterPro"/>
</dbReference>
<keyword evidence="2" id="KW-0540">Nuclease</keyword>
<dbReference type="InterPro" id="IPR003615">
    <property type="entry name" value="HNH_nuc"/>
</dbReference>
<evidence type="ECO:0000313" key="4">
    <source>
        <dbReference type="Proteomes" id="UP000095412"/>
    </source>
</evidence>
<dbReference type="AlphaFoldDB" id="A0A1D4NNT9"/>
<keyword evidence="4" id="KW-1185">Reference proteome</keyword>
<sequence>MAVFYVFQGVTYDIERKGGYVWSPRLTKNGKKNAGFSNMTKIKKGDFILHNRDSKVVAISVAKDGCEEVDQPIELMEGESSDLWNNEGYRVQLTYYPFDTDLNTRDFRHWLKDNYKENSAFDINGKGKQQYMCNLPEEHAVFILEKAIEIQKNAEVLFHLKGALNEIEDERNSEYAQVEKDLINIEIENRIDGAQIDKEISKVEPQMTMLSNATGREIPKRKAERAVIALKLANYKCEYNPEDRTFTRRNGKEYTEPHHLIPISKYREFDRSLDVKENIVSLCSHCHNLLHYGRLEEKEGMLEKILLDRQDQLRGYGISISLDQLSDYYK</sequence>
<dbReference type="Pfam" id="PF01844">
    <property type="entry name" value="HNH"/>
    <property type="match status" value="1"/>
</dbReference>
<evidence type="ECO:0000313" key="3">
    <source>
        <dbReference type="EMBL" id="SCT51026.1"/>
    </source>
</evidence>
<feature type="domain" description="HNH" evidence="1">
    <location>
        <begin position="253"/>
        <end position="291"/>
    </location>
</feature>
<dbReference type="CDD" id="cd00085">
    <property type="entry name" value="HNHc"/>
    <property type="match status" value="1"/>
</dbReference>
<protein>
    <submittedName>
        <fullName evidence="2">HNH endonuclease</fullName>
    </submittedName>
</protein>
<reference evidence="2 5" key="2">
    <citation type="submission" date="2016-09" db="EMBL/GenBank/DDBJ databases">
        <authorList>
            <consortium name="Pathogen Informatics"/>
        </authorList>
    </citation>
    <scope>NUCLEOTIDE SEQUENCE [LARGE SCALE GENOMIC DNA]</scope>
    <source>
        <strain evidence="2 5">82B</strain>
    </source>
</reference>
<reference evidence="3 4" key="1">
    <citation type="submission" date="2016-09" db="EMBL/GenBank/DDBJ databases">
        <authorList>
            <consortium name="Pathogen Informatics"/>
            <person name="Sun Q."/>
            <person name="Inoue M."/>
        </authorList>
    </citation>
    <scope>NUCLEOTIDE SEQUENCE [LARGE SCALE GENOMIC DNA]</scope>
    <source>
        <strain evidence="3 4">82C</strain>
    </source>
</reference>
<accession>A0A1D4NNT9</accession>
<proteinExistence type="predicted"/>